<dbReference type="HAMAP" id="MF_00984">
    <property type="entry name" value="SSB"/>
    <property type="match status" value="1"/>
</dbReference>
<sequence length="111" mass="12742">MNKVELVGRMVKDPELKCIEDTDRKVCNFTIAVNRNFVNSNGEREADYIPIVVWGRTAENLCNYIKKGKLISVIGRLQIKRYEAKDGTKRYISEVVAEEVSFLESVKEKAE</sequence>
<gene>
    <name evidence="4" type="ORF">SAMN02745134_01765</name>
</gene>
<dbReference type="CDD" id="cd04496">
    <property type="entry name" value="SSB_OBF"/>
    <property type="match status" value="1"/>
</dbReference>
<dbReference type="Gene3D" id="2.40.50.140">
    <property type="entry name" value="Nucleic acid-binding proteins"/>
    <property type="match status" value="1"/>
</dbReference>
<comment type="caution">
    <text evidence="2">Lacks conserved residue(s) required for the propagation of feature annotation.</text>
</comment>
<evidence type="ECO:0000256" key="3">
    <source>
        <dbReference type="PIRNR" id="PIRNR002070"/>
    </source>
</evidence>
<dbReference type="NCBIfam" id="TIGR00621">
    <property type="entry name" value="ssb"/>
    <property type="match status" value="1"/>
</dbReference>
<evidence type="ECO:0000313" key="4">
    <source>
        <dbReference type="EMBL" id="SMC22934.1"/>
    </source>
</evidence>
<keyword evidence="5" id="KW-1185">Reference proteome</keyword>
<accession>A0A1W1XGN6</accession>
<dbReference type="InterPro" id="IPR000424">
    <property type="entry name" value="Primosome_PriB/ssb"/>
</dbReference>
<evidence type="ECO:0000313" key="5">
    <source>
        <dbReference type="Proteomes" id="UP000192468"/>
    </source>
</evidence>
<evidence type="ECO:0000256" key="1">
    <source>
        <dbReference type="ARBA" id="ARBA00023125"/>
    </source>
</evidence>
<evidence type="ECO:0000256" key="2">
    <source>
        <dbReference type="HAMAP-Rule" id="MF_00984"/>
    </source>
</evidence>
<name>A0A1W1XGN6_9CLOT</name>
<dbReference type="GO" id="GO:0003697">
    <property type="term" value="F:single-stranded DNA binding"/>
    <property type="evidence" value="ECO:0007669"/>
    <property type="project" value="UniProtKB-UniRule"/>
</dbReference>
<dbReference type="PIRSF" id="PIRSF002070">
    <property type="entry name" value="SSB"/>
    <property type="match status" value="1"/>
</dbReference>
<dbReference type="OrthoDB" id="9809878at2"/>
<dbReference type="Proteomes" id="UP000192468">
    <property type="component" value="Unassembled WGS sequence"/>
</dbReference>
<dbReference type="STRING" id="1121291.SAMN02745134_01765"/>
<reference evidence="4 5" key="1">
    <citation type="submission" date="2017-04" db="EMBL/GenBank/DDBJ databases">
        <authorList>
            <person name="Afonso C.L."/>
            <person name="Miller P.J."/>
            <person name="Scott M.A."/>
            <person name="Spackman E."/>
            <person name="Goraichik I."/>
            <person name="Dimitrov K.M."/>
            <person name="Suarez D.L."/>
            <person name="Swayne D.E."/>
        </authorList>
    </citation>
    <scope>NUCLEOTIDE SEQUENCE [LARGE SCALE GENOMIC DNA]</scope>
    <source>
        <strain evidence="4 5">DSM 12555</strain>
    </source>
</reference>
<organism evidence="4 5">
    <name type="scientific">Clostridium acidisoli DSM 12555</name>
    <dbReference type="NCBI Taxonomy" id="1121291"/>
    <lineage>
        <taxon>Bacteria</taxon>
        <taxon>Bacillati</taxon>
        <taxon>Bacillota</taxon>
        <taxon>Clostridia</taxon>
        <taxon>Eubacteriales</taxon>
        <taxon>Clostridiaceae</taxon>
        <taxon>Clostridium</taxon>
    </lineage>
</organism>
<dbReference type="GO" id="GO:0006260">
    <property type="term" value="P:DNA replication"/>
    <property type="evidence" value="ECO:0007669"/>
    <property type="project" value="InterPro"/>
</dbReference>
<dbReference type="InterPro" id="IPR011344">
    <property type="entry name" value="ssDNA-bd"/>
</dbReference>
<dbReference type="PANTHER" id="PTHR10302">
    <property type="entry name" value="SINGLE-STRANDED DNA-BINDING PROTEIN"/>
    <property type="match status" value="1"/>
</dbReference>
<proteinExistence type="inferred from homology"/>
<dbReference type="PROSITE" id="PS50935">
    <property type="entry name" value="SSB"/>
    <property type="match status" value="1"/>
</dbReference>
<dbReference type="EMBL" id="FWXH01000004">
    <property type="protein sequence ID" value="SMC22934.1"/>
    <property type="molecule type" value="Genomic_DNA"/>
</dbReference>
<dbReference type="AlphaFoldDB" id="A0A1W1XGN6"/>
<dbReference type="InterPro" id="IPR012340">
    <property type="entry name" value="NA-bd_OB-fold"/>
</dbReference>
<keyword evidence="1 2" id="KW-0238">DNA-binding</keyword>
<dbReference type="RefSeq" id="WP_084115241.1">
    <property type="nucleotide sequence ID" value="NZ_FWXH01000004.1"/>
</dbReference>
<protein>
    <recommendedName>
        <fullName evidence="2 3">Single-stranded DNA-binding protein</fullName>
        <shortName evidence="2">SSB</shortName>
    </recommendedName>
</protein>
<dbReference type="GO" id="GO:0009295">
    <property type="term" value="C:nucleoid"/>
    <property type="evidence" value="ECO:0007669"/>
    <property type="project" value="TreeGrafter"/>
</dbReference>
<dbReference type="Pfam" id="PF00436">
    <property type="entry name" value="SSB"/>
    <property type="match status" value="1"/>
</dbReference>
<dbReference type="SUPFAM" id="SSF50249">
    <property type="entry name" value="Nucleic acid-binding proteins"/>
    <property type="match status" value="1"/>
</dbReference>
<dbReference type="PANTHER" id="PTHR10302:SF27">
    <property type="entry name" value="SINGLE-STRANDED DNA-BINDING PROTEIN"/>
    <property type="match status" value="1"/>
</dbReference>
<comment type="subunit">
    <text evidence="2">Homotetramer.</text>
</comment>